<dbReference type="InParanoid" id="A0A317ZMN0"/>
<keyword evidence="2" id="KW-1185">Reference proteome</keyword>
<protein>
    <submittedName>
        <fullName evidence="1">Uncharacterized protein</fullName>
    </submittedName>
</protein>
<dbReference type="InterPro" id="IPR027417">
    <property type="entry name" value="P-loop_NTPase"/>
</dbReference>
<name>A0A317ZMN0_9BACT</name>
<sequence>MSERPLVYLIFGIPDSERRTVLFDLIEGGIPPSEDVLYFRPKSENNSPFDEQIEALENVSVVDWEVSDSKVSHGPITAAPEKIIFLAPGDSDPADVAEALKAWISHNDCELGRIITVLNCSFLKEQEKSRAWFDACIHFSDVVLLSRRESVENKWLKEFEARYRKACYPCHIELVSKGKAKNPAAVLEPEARRMSLYFDELIPIEEDEFDDEEQPEDLKPDRYIERNESGQRVRPIIEIGKMLP</sequence>
<comment type="caution">
    <text evidence="1">The sequence shown here is derived from an EMBL/GenBank/DDBJ whole genome shotgun (WGS) entry which is preliminary data.</text>
</comment>
<dbReference type="RefSeq" id="WP_110130209.1">
    <property type="nucleotide sequence ID" value="NZ_QHJQ01000002.1"/>
</dbReference>
<dbReference type="OrthoDB" id="189114at2"/>
<dbReference type="EMBL" id="QHJQ01000002">
    <property type="protein sequence ID" value="PXA05208.1"/>
    <property type="molecule type" value="Genomic_DNA"/>
</dbReference>
<evidence type="ECO:0000313" key="2">
    <source>
        <dbReference type="Proteomes" id="UP000247099"/>
    </source>
</evidence>
<dbReference type="AlphaFoldDB" id="A0A317ZMN0"/>
<dbReference type="Gene3D" id="3.40.50.300">
    <property type="entry name" value="P-loop containing nucleotide triphosphate hydrolases"/>
    <property type="match status" value="1"/>
</dbReference>
<gene>
    <name evidence="1" type="ORF">DDZ13_04400</name>
</gene>
<dbReference type="Proteomes" id="UP000247099">
    <property type="component" value="Unassembled WGS sequence"/>
</dbReference>
<evidence type="ECO:0000313" key="1">
    <source>
        <dbReference type="EMBL" id="PXA05208.1"/>
    </source>
</evidence>
<accession>A0A317ZMN0</accession>
<reference evidence="1 2" key="1">
    <citation type="submission" date="2018-05" db="EMBL/GenBank/DDBJ databases">
        <title>Coraliomargarita sinensis sp. nov., isolated from a marine solar saltern.</title>
        <authorList>
            <person name="Zhou L.Y."/>
        </authorList>
    </citation>
    <scope>NUCLEOTIDE SEQUENCE [LARGE SCALE GENOMIC DNA]</scope>
    <source>
        <strain evidence="1 2">WN38</strain>
    </source>
</reference>
<proteinExistence type="predicted"/>
<organism evidence="1 2">
    <name type="scientific">Coraliomargarita sinensis</name>
    <dbReference type="NCBI Taxonomy" id="2174842"/>
    <lineage>
        <taxon>Bacteria</taxon>
        <taxon>Pseudomonadati</taxon>
        <taxon>Verrucomicrobiota</taxon>
        <taxon>Opitutia</taxon>
        <taxon>Puniceicoccales</taxon>
        <taxon>Coraliomargaritaceae</taxon>
        <taxon>Coraliomargarita</taxon>
    </lineage>
</organism>